<dbReference type="EMBL" id="CAJNRD030001124">
    <property type="protein sequence ID" value="CAG5108826.1"/>
    <property type="molecule type" value="Genomic_DNA"/>
</dbReference>
<protein>
    <submittedName>
        <fullName evidence="2">Uncharacterized protein</fullName>
    </submittedName>
</protein>
<evidence type="ECO:0000313" key="3">
    <source>
        <dbReference type="Proteomes" id="UP000786811"/>
    </source>
</evidence>
<feature type="region of interest" description="Disordered" evidence="1">
    <location>
        <begin position="116"/>
        <end position="147"/>
    </location>
</feature>
<gene>
    <name evidence="2" type="ORF">HICCMSTLAB_LOCUS13462</name>
</gene>
<name>A0A8J2MTD5_COTCN</name>
<keyword evidence="3" id="KW-1185">Reference proteome</keyword>
<feature type="compositionally biased region" description="Low complexity" evidence="1">
    <location>
        <begin position="127"/>
        <end position="139"/>
    </location>
</feature>
<evidence type="ECO:0000256" key="1">
    <source>
        <dbReference type="SAM" id="MobiDB-lite"/>
    </source>
</evidence>
<sequence length="297" mass="33737">MHDQLSDESTDEEELNRGFDAEAQLIVQTDTLPKKSADKYTLVYNTYKKWKQKNKSALSDSEENNLIVYFKSLSTRLCDELKELQVTDIEEINAYVENSLMNRQKIFDTITHTAKVAHPSDTNPQPSTSETNSTKTKSSVQTHESISTETDCDNLFDDFCLDDDTLAAIDNSFESEKPVSLLPSFTTANNEKIIINSDVETAEPCHFLKKPPISVFSHDKENQPPEKKMKVEQIRNANSNVKSASTLTNFVTSRQKFKSIEALSSKNPNIRYDNCTFHGNIINNFYISDDKLPEQNI</sequence>
<proteinExistence type="predicted"/>
<evidence type="ECO:0000313" key="2">
    <source>
        <dbReference type="EMBL" id="CAG5108826.1"/>
    </source>
</evidence>
<accession>A0A8J2MTD5</accession>
<organism evidence="2 3">
    <name type="scientific">Cotesia congregata</name>
    <name type="common">Parasitoid wasp</name>
    <name type="synonym">Apanteles congregatus</name>
    <dbReference type="NCBI Taxonomy" id="51543"/>
    <lineage>
        <taxon>Eukaryota</taxon>
        <taxon>Metazoa</taxon>
        <taxon>Ecdysozoa</taxon>
        <taxon>Arthropoda</taxon>
        <taxon>Hexapoda</taxon>
        <taxon>Insecta</taxon>
        <taxon>Pterygota</taxon>
        <taxon>Neoptera</taxon>
        <taxon>Endopterygota</taxon>
        <taxon>Hymenoptera</taxon>
        <taxon>Apocrita</taxon>
        <taxon>Ichneumonoidea</taxon>
        <taxon>Braconidae</taxon>
        <taxon>Microgastrinae</taxon>
        <taxon>Cotesia</taxon>
    </lineage>
</organism>
<dbReference type="OrthoDB" id="7701142at2759"/>
<feature type="region of interest" description="Disordered" evidence="1">
    <location>
        <begin position="1"/>
        <end position="20"/>
    </location>
</feature>
<dbReference type="AlphaFoldDB" id="A0A8J2MTD5"/>
<dbReference type="Proteomes" id="UP000786811">
    <property type="component" value="Unassembled WGS sequence"/>
</dbReference>
<reference evidence="2" key="1">
    <citation type="submission" date="2021-04" db="EMBL/GenBank/DDBJ databases">
        <authorList>
            <person name="Chebbi M.A.C M."/>
        </authorList>
    </citation>
    <scope>NUCLEOTIDE SEQUENCE</scope>
</reference>
<comment type="caution">
    <text evidence="2">The sequence shown here is derived from an EMBL/GenBank/DDBJ whole genome shotgun (WGS) entry which is preliminary data.</text>
</comment>
<feature type="compositionally biased region" description="Acidic residues" evidence="1">
    <location>
        <begin position="1"/>
        <end position="14"/>
    </location>
</feature>